<evidence type="ECO:0000313" key="4">
    <source>
        <dbReference type="Proteomes" id="UP000530660"/>
    </source>
</evidence>
<organism evidence="3 4">
    <name type="scientific">Cyanidiococcus yangmingshanensis</name>
    <dbReference type="NCBI Taxonomy" id="2690220"/>
    <lineage>
        <taxon>Eukaryota</taxon>
        <taxon>Rhodophyta</taxon>
        <taxon>Bangiophyceae</taxon>
        <taxon>Cyanidiales</taxon>
        <taxon>Cyanidiaceae</taxon>
        <taxon>Cyanidiococcus</taxon>
    </lineage>
</organism>
<keyword evidence="1" id="KW-0175">Coiled coil</keyword>
<proteinExistence type="predicted"/>
<feature type="region of interest" description="Disordered" evidence="2">
    <location>
        <begin position="1"/>
        <end position="23"/>
    </location>
</feature>
<accession>A0A7J7ICU2</accession>
<feature type="region of interest" description="Disordered" evidence="2">
    <location>
        <begin position="131"/>
        <end position="166"/>
    </location>
</feature>
<comment type="caution">
    <text evidence="3">The sequence shown here is derived from an EMBL/GenBank/DDBJ whole genome shotgun (WGS) entry which is preliminary data.</text>
</comment>
<dbReference type="EMBL" id="VWRR01000019">
    <property type="protein sequence ID" value="KAF6000540.1"/>
    <property type="molecule type" value="Genomic_DNA"/>
</dbReference>
<dbReference type="AlphaFoldDB" id="A0A7J7ICU2"/>
<protein>
    <submittedName>
        <fullName evidence="3">Uncharacterized protein</fullName>
    </submittedName>
</protein>
<evidence type="ECO:0000256" key="1">
    <source>
        <dbReference type="SAM" id="Coils"/>
    </source>
</evidence>
<name>A0A7J7ICU2_9RHOD</name>
<feature type="coiled-coil region" evidence="1">
    <location>
        <begin position="83"/>
        <end position="110"/>
    </location>
</feature>
<keyword evidence="4" id="KW-1185">Reference proteome</keyword>
<dbReference type="Proteomes" id="UP000530660">
    <property type="component" value="Unassembled WGS sequence"/>
</dbReference>
<reference evidence="3 4" key="1">
    <citation type="journal article" date="2020" name="J. Phycol.">
        <title>Comparative genome analysis reveals Cyanidiococcus gen. nov., a new extremophilic red algal genus sister to Cyanidioschyzon (Cyanidioschyzonaceae, Rhodophyta).</title>
        <authorList>
            <person name="Liu S.-L."/>
            <person name="Chiang Y.-R."/>
            <person name="Yoon H.S."/>
            <person name="Fu H.-Y."/>
        </authorList>
    </citation>
    <scope>NUCLEOTIDE SEQUENCE [LARGE SCALE GENOMIC DNA]</scope>
    <source>
        <strain evidence="3 4">THAL066</strain>
    </source>
</reference>
<gene>
    <name evidence="3" type="ORF">F1559_001454</name>
</gene>
<feature type="compositionally biased region" description="Low complexity" evidence="2">
    <location>
        <begin position="139"/>
        <end position="154"/>
    </location>
</feature>
<evidence type="ECO:0000313" key="3">
    <source>
        <dbReference type="EMBL" id="KAF6000540.1"/>
    </source>
</evidence>
<evidence type="ECO:0000256" key="2">
    <source>
        <dbReference type="SAM" id="MobiDB-lite"/>
    </source>
</evidence>
<sequence length="166" mass="17974">MIREHLDEDFQPDGPKVSIAPRMGDSTSTAKLMLSPSANGPELTPTTHLETAHQVAALERFKQKIGSPQGCCEVYWQQAALQIERLQCDVETLQGNLLCLEQQLKRALYQIDGLVSETQAARLSFAWAPREPSSQTPLAMNSTASASEASSASAHLVEEPGNDASP</sequence>